<dbReference type="PANTHER" id="PTHR46211">
    <property type="entry name" value="GLYCEROPHOSPHORYL DIESTER PHOSPHODIESTERASE"/>
    <property type="match status" value="1"/>
</dbReference>
<dbReference type="AlphaFoldDB" id="A0A1G8YGV2"/>
<dbReference type="Proteomes" id="UP000198718">
    <property type="component" value="Unassembled WGS sequence"/>
</dbReference>
<dbReference type="PANTHER" id="PTHR46211:SF1">
    <property type="entry name" value="GLYCEROPHOSPHODIESTER PHOSPHODIESTERASE, CYTOPLASMIC"/>
    <property type="match status" value="1"/>
</dbReference>
<evidence type="ECO:0000313" key="3">
    <source>
        <dbReference type="Proteomes" id="UP000198718"/>
    </source>
</evidence>
<reference evidence="2 3" key="1">
    <citation type="submission" date="2016-10" db="EMBL/GenBank/DDBJ databases">
        <authorList>
            <person name="de Groot N.N."/>
        </authorList>
    </citation>
    <scope>NUCLEOTIDE SEQUENCE [LARGE SCALE GENOMIC DNA]</scope>
    <source>
        <strain evidence="2 3">DSM 18346</strain>
    </source>
</reference>
<dbReference type="SUPFAM" id="SSF51695">
    <property type="entry name" value="PLC-like phosphodiesterases"/>
    <property type="match status" value="1"/>
</dbReference>
<dbReference type="CDD" id="cd08563">
    <property type="entry name" value="GDPD_TtGDE_like"/>
    <property type="match status" value="1"/>
</dbReference>
<dbReference type="STRING" id="393762.SAMN05660472_00536"/>
<feature type="domain" description="GP-PDE" evidence="1">
    <location>
        <begin position="1"/>
        <end position="235"/>
    </location>
</feature>
<gene>
    <name evidence="2" type="ORF">SAMN05660472_00536</name>
</gene>
<evidence type="ECO:0000313" key="2">
    <source>
        <dbReference type="EMBL" id="SDK01923.1"/>
    </source>
</evidence>
<dbReference type="GO" id="GO:0008081">
    <property type="term" value="F:phosphoric diester hydrolase activity"/>
    <property type="evidence" value="ECO:0007669"/>
    <property type="project" value="InterPro"/>
</dbReference>
<dbReference type="Pfam" id="PF03009">
    <property type="entry name" value="GDPD"/>
    <property type="match status" value="1"/>
</dbReference>
<sequence length="235" mass="26780">MLIIAHRGASGYAPENTLAAMDLAMEQGCDGIEIDVQLTKDGVVVVHHDWSVDRTTNGSGEIKDLTWKEIQKLDAGFWFSEEFTGEKVPTLDDVLKHLPKTLLLNVEVKSRSFDDRGLEKKVVELLEKHHRLENTVVSSFNHLCLQRIQLMNPQVKIGILYEAHLLEPCNYFKANDLNLYSFHPCHYYLTPDLVKKVQDNGMKIYSWTINDGERGKNLKALGIDGIITNYPDMLR</sequence>
<organism evidence="2 3">
    <name type="scientific">Natronincola ferrireducens</name>
    <dbReference type="NCBI Taxonomy" id="393762"/>
    <lineage>
        <taxon>Bacteria</taxon>
        <taxon>Bacillati</taxon>
        <taxon>Bacillota</taxon>
        <taxon>Clostridia</taxon>
        <taxon>Peptostreptococcales</taxon>
        <taxon>Natronincolaceae</taxon>
        <taxon>Natronincola</taxon>
    </lineage>
</organism>
<dbReference type="InterPro" id="IPR017946">
    <property type="entry name" value="PLC-like_Pdiesterase_TIM-brl"/>
</dbReference>
<name>A0A1G8YGV2_9FIRM</name>
<protein>
    <submittedName>
        <fullName evidence="2">Glycerophosphoryl diester phosphodiesterase</fullName>
    </submittedName>
</protein>
<keyword evidence="3" id="KW-1185">Reference proteome</keyword>
<dbReference type="InterPro" id="IPR030395">
    <property type="entry name" value="GP_PDE_dom"/>
</dbReference>
<dbReference type="OrthoDB" id="384721at2"/>
<dbReference type="EMBL" id="FNFP01000001">
    <property type="protein sequence ID" value="SDK01923.1"/>
    <property type="molecule type" value="Genomic_DNA"/>
</dbReference>
<proteinExistence type="predicted"/>
<dbReference type="GO" id="GO:0006629">
    <property type="term" value="P:lipid metabolic process"/>
    <property type="evidence" value="ECO:0007669"/>
    <property type="project" value="InterPro"/>
</dbReference>
<accession>A0A1G8YGV2</accession>
<dbReference type="Gene3D" id="3.20.20.190">
    <property type="entry name" value="Phosphatidylinositol (PI) phosphodiesterase"/>
    <property type="match status" value="1"/>
</dbReference>
<dbReference type="RefSeq" id="WP_090549900.1">
    <property type="nucleotide sequence ID" value="NZ_FNFP01000001.1"/>
</dbReference>
<dbReference type="PROSITE" id="PS51704">
    <property type="entry name" value="GP_PDE"/>
    <property type="match status" value="1"/>
</dbReference>
<evidence type="ECO:0000259" key="1">
    <source>
        <dbReference type="PROSITE" id="PS51704"/>
    </source>
</evidence>